<organism evidence="1">
    <name type="scientific">Anguilla anguilla</name>
    <name type="common">European freshwater eel</name>
    <name type="synonym">Muraena anguilla</name>
    <dbReference type="NCBI Taxonomy" id="7936"/>
    <lineage>
        <taxon>Eukaryota</taxon>
        <taxon>Metazoa</taxon>
        <taxon>Chordata</taxon>
        <taxon>Craniata</taxon>
        <taxon>Vertebrata</taxon>
        <taxon>Euteleostomi</taxon>
        <taxon>Actinopterygii</taxon>
        <taxon>Neopterygii</taxon>
        <taxon>Teleostei</taxon>
        <taxon>Anguilliformes</taxon>
        <taxon>Anguillidae</taxon>
        <taxon>Anguilla</taxon>
    </lineage>
</organism>
<reference evidence="1" key="2">
    <citation type="journal article" date="2015" name="Fish Shellfish Immunol.">
        <title>Early steps in the European eel (Anguilla anguilla)-Vibrio vulnificus interaction in the gills: Role of the RtxA13 toxin.</title>
        <authorList>
            <person name="Callol A."/>
            <person name="Pajuelo D."/>
            <person name="Ebbesson L."/>
            <person name="Teles M."/>
            <person name="MacKenzie S."/>
            <person name="Amaro C."/>
        </authorList>
    </citation>
    <scope>NUCLEOTIDE SEQUENCE</scope>
</reference>
<proteinExistence type="predicted"/>
<dbReference type="AlphaFoldDB" id="A0A0E9QN92"/>
<protein>
    <submittedName>
        <fullName evidence="1">Uncharacterized protein</fullName>
    </submittedName>
</protein>
<accession>A0A0E9QN92</accession>
<evidence type="ECO:0000313" key="1">
    <source>
        <dbReference type="EMBL" id="JAH18391.1"/>
    </source>
</evidence>
<reference evidence="1" key="1">
    <citation type="submission" date="2014-11" db="EMBL/GenBank/DDBJ databases">
        <authorList>
            <person name="Amaro Gonzalez C."/>
        </authorList>
    </citation>
    <scope>NUCLEOTIDE SEQUENCE</scope>
</reference>
<dbReference type="EMBL" id="GBXM01090186">
    <property type="protein sequence ID" value="JAH18391.1"/>
    <property type="molecule type" value="Transcribed_RNA"/>
</dbReference>
<sequence>MEKRKKFLTRLKNLFINKTAKSLRLINTIDISLCLRLKADDNLFLVLFTAALLTP</sequence>
<name>A0A0E9QN92_ANGAN</name>